<dbReference type="AlphaFoldDB" id="A0A840E1Y9"/>
<evidence type="ECO:0000313" key="2">
    <source>
        <dbReference type="Proteomes" id="UP000576209"/>
    </source>
</evidence>
<sequence>MQLLKEKPHMILKDHESLSSLINYINGYEMSLLNIPDYEQKAPTISEWLSREMDHSFSASWWAYILQKYPNSEAGARQALLDVFEGYLRSVSRVIKS</sequence>
<name>A0A840E1Y9_9BACT</name>
<protein>
    <submittedName>
        <fullName evidence="1">Uncharacterized protein</fullName>
    </submittedName>
</protein>
<proteinExistence type="predicted"/>
<gene>
    <name evidence="1" type="ORF">GGR28_000574</name>
</gene>
<keyword evidence="2" id="KW-1185">Reference proteome</keyword>
<accession>A0A840E1Y9</accession>
<reference evidence="1 2" key="1">
    <citation type="submission" date="2020-08" db="EMBL/GenBank/DDBJ databases">
        <title>Genomic Encyclopedia of Type Strains, Phase IV (KMG-IV): sequencing the most valuable type-strain genomes for metagenomic binning, comparative biology and taxonomic classification.</title>
        <authorList>
            <person name="Goeker M."/>
        </authorList>
    </citation>
    <scope>NUCLEOTIDE SEQUENCE [LARGE SCALE GENOMIC DNA]</scope>
    <source>
        <strain evidence="1 2">DSM 105137</strain>
    </source>
</reference>
<comment type="caution">
    <text evidence="1">The sequence shown here is derived from an EMBL/GenBank/DDBJ whole genome shotgun (WGS) entry which is preliminary data.</text>
</comment>
<dbReference type="RefSeq" id="WP_183494207.1">
    <property type="nucleotide sequence ID" value="NZ_JACIFF010000001.1"/>
</dbReference>
<dbReference type="Proteomes" id="UP000576209">
    <property type="component" value="Unassembled WGS sequence"/>
</dbReference>
<evidence type="ECO:0000313" key="1">
    <source>
        <dbReference type="EMBL" id="MBB4077973.1"/>
    </source>
</evidence>
<dbReference type="EMBL" id="JACIFF010000001">
    <property type="protein sequence ID" value="MBB4077973.1"/>
    <property type="molecule type" value="Genomic_DNA"/>
</dbReference>
<organism evidence="1 2">
    <name type="scientific">Neolewinella aquimaris</name>
    <dbReference type="NCBI Taxonomy" id="1835722"/>
    <lineage>
        <taxon>Bacteria</taxon>
        <taxon>Pseudomonadati</taxon>
        <taxon>Bacteroidota</taxon>
        <taxon>Saprospiria</taxon>
        <taxon>Saprospirales</taxon>
        <taxon>Lewinellaceae</taxon>
        <taxon>Neolewinella</taxon>
    </lineage>
</organism>